<dbReference type="EMBL" id="CP015581">
    <property type="protein sequence ID" value="ARU98374.1"/>
    <property type="molecule type" value="Genomic_DNA"/>
</dbReference>
<protein>
    <submittedName>
        <fullName evidence="1">Uncharacterized protein</fullName>
    </submittedName>
</protein>
<gene>
    <name evidence="1" type="ORF">A7K98_11470</name>
    <name evidence="2" type="ORF">A7K99_11470</name>
</gene>
<dbReference type="EMBL" id="CP015579">
    <property type="protein sequence ID" value="ARU94334.1"/>
    <property type="molecule type" value="Genomic_DNA"/>
</dbReference>
<evidence type="ECO:0000313" key="1">
    <source>
        <dbReference type="EMBL" id="ARU94334.1"/>
    </source>
</evidence>
<reference evidence="3 4" key="1">
    <citation type="submission" date="2016-05" db="EMBL/GenBank/DDBJ databases">
        <title>Complete genome sequence of two 2,5-diketo-D-glunonic acid producing strain Tatumella citrea.</title>
        <authorList>
            <person name="Duan C."/>
            <person name="Yang J."/>
            <person name="Yang S."/>
        </authorList>
    </citation>
    <scope>NUCLEOTIDE SEQUENCE [LARGE SCALE GENOMIC DNA]</scope>
    <source>
        <strain evidence="2 3">ATCC 39140</strain>
        <strain evidence="1 4">DSM 13699</strain>
    </source>
</reference>
<keyword evidence="3" id="KW-1185">Reference proteome</keyword>
<dbReference type="Proteomes" id="UP000195729">
    <property type="component" value="Chromosome"/>
</dbReference>
<evidence type="ECO:0000313" key="4">
    <source>
        <dbReference type="Proteomes" id="UP000195814"/>
    </source>
</evidence>
<dbReference type="KEGG" id="tci:A7K98_11470"/>
<sequence length="62" mass="6698">MFLTALRGTQQRGQRLQFPVKVGFPGNGICSNRLNGYGSYSGHSVEVNEDSAGHVSFFGLAH</sequence>
<evidence type="ECO:0000313" key="3">
    <source>
        <dbReference type="Proteomes" id="UP000195729"/>
    </source>
</evidence>
<evidence type="ECO:0000313" key="2">
    <source>
        <dbReference type="EMBL" id="ARU98374.1"/>
    </source>
</evidence>
<accession>A0A1Y0L8G9</accession>
<organism evidence="1 4">
    <name type="scientific">Tatumella citrea</name>
    <name type="common">Pantoea citrea</name>
    <dbReference type="NCBI Taxonomy" id="53336"/>
    <lineage>
        <taxon>Bacteria</taxon>
        <taxon>Pseudomonadati</taxon>
        <taxon>Pseudomonadota</taxon>
        <taxon>Gammaproteobacteria</taxon>
        <taxon>Enterobacterales</taxon>
        <taxon>Erwiniaceae</taxon>
        <taxon>Tatumella</taxon>
    </lineage>
</organism>
<dbReference type="Proteomes" id="UP000195814">
    <property type="component" value="Chromosome"/>
</dbReference>
<proteinExistence type="predicted"/>
<name>A0A1Y0L8G9_TATCI</name>
<dbReference type="AlphaFoldDB" id="A0A1Y0L8G9"/>